<keyword evidence="2 5" id="KW-0812">Transmembrane</keyword>
<feature type="transmembrane region" description="Helical" evidence="5">
    <location>
        <begin position="262"/>
        <end position="280"/>
    </location>
</feature>
<dbReference type="InterPro" id="IPR052561">
    <property type="entry name" value="ComplexI_Subunit1"/>
</dbReference>
<dbReference type="InterPro" id="IPR001694">
    <property type="entry name" value="NADH_UbQ_OxRdtase_su1/FPO"/>
</dbReference>
<comment type="caution">
    <text evidence="6">The sequence shown here is derived from an EMBL/GenBank/DDBJ whole genome shotgun (WGS) entry which is preliminary data.</text>
</comment>
<dbReference type="InterPro" id="IPR018086">
    <property type="entry name" value="NADH_UbQ_OxRdtase_su1_CS"/>
</dbReference>
<comment type="subcellular location">
    <subcellularLocation>
        <location evidence="1">Membrane</location>
        <topology evidence="1">Multi-pass membrane protein</topology>
    </subcellularLocation>
</comment>
<dbReference type="EMBL" id="DTMQ01000017">
    <property type="protein sequence ID" value="HGE98990.1"/>
    <property type="molecule type" value="Genomic_DNA"/>
</dbReference>
<dbReference type="AlphaFoldDB" id="A0A7C3UQH3"/>
<feature type="transmembrane region" description="Helical" evidence="5">
    <location>
        <begin position="286"/>
        <end position="302"/>
    </location>
</feature>
<keyword evidence="3 5" id="KW-1133">Transmembrane helix</keyword>
<feature type="transmembrane region" description="Helical" evidence="5">
    <location>
        <begin position="42"/>
        <end position="65"/>
    </location>
</feature>
<name>A0A7C3UQH3_UNCW3</name>
<feature type="transmembrane region" description="Helical" evidence="5">
    <location>
        <begin position="170"/>
        <end position="189"/>
    </location>
</feature>
<dbReference type="PANTHER" id="PTHR43359:SF1">
    <property type="entry name" value="FORMATE HYDROGENLYASE SUBUNIT 4-RELATED"/>
    <property type="match status" value="1"/>
</dbReference>
<feature type="transmembrane region" description="Helical" evidence="5">
    <location>
        <begin position="314"/>
        <end position="334"/>
    </location>
</feature>
<accession>A0A7C3UQH3</accession>
<sequence length="337" mass="37464">MRCDLSNRGVAVLGGGGDTKGEGWSAICLPLTLLATSMILKALFQFLIFPGFLFTIIFGLFLTWIDRKITARIQWRKGPPFYQPYADALKLLLKETLVPEGVPRFIFLFSPLLGLMGVIIAAVILLSGQFSFTGDLIVIIYLFALPAIAVIIGGSASRNPLSAIGASREMTLYFGYELPFLLSLLTVVIKSGSIRISDILLYQENFGPILYSFSGILAFIIALFSIQAKLGFVPFDISEAEQEIMAGPFLEYSGISLLFFKLMRAGMLFLLPVFLIILFWGGIRTPWVILKFLFILILLILLKNTNPRLRIDQALKFFWTILTALGILAVILAFNRL</sequence>
<evidence type="ECO:0000256" key="4">
    <source>
        <dbReference type="ARBA" id="ARBA00023136"/>
    </source>
</evidence>
<proteinExistence type="predicted"/>
<reference evidence="6" key="1">
    <citation type="journal article" date="2020" name="mSystems">
        <title>Genome- and Community-Level Interaction Insights into Carbon Utilization and Element Cycling Functions of Hydrothermarchaeota in Hydrothermal Sediment.</title>
        <authorList>
            <person name="Zhou Z."/>
            <person name="Liu Y."/>
            <person name="Xu W."/>
            <person name="Pan J."/>
            <person name="Luo Z.H."/>
            <person name="Li M."/>
        </authorList>
    </citation>
    <scope>NUCLEOTIDE SEQUENCE [LARGE SCALE GENOMIC DNA]</scope>
    <source>
        <strain evidence="6">SpSt-906</strain>
    </source>
</reference>
<dbReference type="PANTHER" id="PTHR43359">
    <property type="entry name" value="FORMATE HYDROGENLYASE SUBUNIT 4"/>
    <property type="match status" value="1"/>
</dbReference>
<feature type="transmembrane region" description="Helical" evidence="5">
    <location>
        <begin position="105"/>
        <end position="130"/>
    </location>
</feature>
<evidence type="ECO:0000313" key="6">
    <source>
        <dbReference type="EMBL" id="HGE98990.1"/>
    </source>
</evidence>
<dbReference type="Pfam" id="PF00146">
    <property type="entry name" value="NADHdh"/>
    <property type="match status" value="1"/>
</dbReference>
<dbReference type="PROSITE" id="PS00668">
    <property type="entry name" value="COMPLEX1_ND1_2"/>
    <property type="match status" value="1"/>
</dbReference>
<organism evidence="6">
    <name type="scientific">candidate division WOR-3 bacterium</name>
    <dbReference type="NCBI Taxonomy" id="2052148"/>
    <lineage>
        <taxon>Bacteria</taxon>
        <taxon>Bacteria division WOR-3</taxon>
    </lineage>
</organism>
<evidence type="ECO:0000256" key="3">
    <source>
        <dbReference type="ARBA" id="ARBA00022989"/>
    </source>
</evidence>
<keyword evidence="4 5" id="KW-0472">Membrane</keyword>
<evidence type="ECO:0000256" key="2">
    <source>
        <dbReference type="ARBA" id="ARBA00022692"/>
    </source>
</evidence>
<gene>
    <name evidence="6" type="ORF">ENX07_02815</name>
</gene>
<evidence type="ECO:0000256" key="1">
    <source>
        <dbReference type="ARBA" id="ARBA00004141"/>
    </source>
</evidence>
<feature type="transmembrane region" description="Helical" evidence="5">
    <location>
        <begin position="209"/>
        <end position="226"/>
    </location>
</feature>
<protein>
    <submittedName>
        <fullName evidence="6">NADH-quinone oxidoreductase subunit H</fullName>
    </submittedName>
</protein>
<dbReference type="GO" id="GO:0005886">
    <property type="term" value="C:plasma membrane"/>
    <property type="evidence" value="ECO:0007669"/>
    <property type="project" value="TreeGrafter"/>
</dbReference>
<evidence type="ECO:0000256" key="5">
    <source>
        <dbReference type="SAM" id="Phobius"/>
    </source>
</evidence>
<feature type="transmembrane region" description="Helical" evidence="5">
    <location>
        <begin position="136"/>
        <end position="158"/>
    </location>
</feature>